<name>A0A6J2T475_DROLE</name>
<proteinExistence type="predicted"/>
<evidence type="ECO:0000313" key="4">
    <source>
        <dbReference type="Proteomes" id="UP000504634"/>
    </source>
</evidence>
<dbReference type="OrthoDB" id="6487365at2759"/>
<evidence type="ECO:0000259" key="3">
    <source>
        <dbReference type="PROSITE" id="PS51031"/>
    </source>
</evidence>
<gene>
    <name evidence="5" type="primary">LOC115620795</name>
</gene>
<protein>
    <submittedName>
        <fullName evidence="5">Uncharacterized protein LOC115620795</fullName>
    </submittedName>
</protein>
<accession>A0A6J2T475</accession>
<evidence type="ECO:0000256" key="1">
    <source>
        <dbReference type="PROSITE-ProRule" id="PRU00371"/>
    </source>
</evidence>
<dbReference type="GeneID" id="115620795"/>
<keyword evidence="4" id="KW-1185">Reference proteome</keyword>
<dbReference type="Pfam" id="PF02944">
    <property type="entry name" value="BESS"/>
    <property type="match status" value="1"/>
</dbReference>
<dbReference type="PROSITE" id="PS51031">
    <property type="entry name" value="BESS"/>
    <property type="match status" value="1"/>
</dbReference>
<dbReference type="GO" id="GO:0003677">
    <property type="term" value="F:DNA binding"/>
    <property type="evidence" value="ECO:0007669"/>
    <property type="project" value="InterPro"/>
</dbReference>
<dbReference type="RefSeq" id="XP_030370075.1">
    <property type="nucleotide sequence ID" value="XM_030514215.1"/>
</dbReference>
<evidence type="ECO:0000256" key="2">
    <source>
        <dbReference type="SAM" id="MobiDB-lite"/>
    </source>
</evidence>
<reference evidence="5" key="1">
    <citation type="submission" date="2025-08" db="UniProtKB">
        <authorList>
            <consortium name="RefSeq"/>
        </authorList>
    </citation>
    <scope>IDENTIFICATION</scope>
    <source>
        <strain evidence="5">11010-0011.00</strain>
        <tissue evidence="5">Whole body</tissue>
    </source>
</reference>
<dbReference type="InterPro" id="IPR004210">
    <property type="entry name" value="BESS_motif"/>
</dbReference>
<comment type="subcellular location">
    <subcellularLocation>
        <location evidence="1">Nucleus</location>
    </subcellularLocation>
</comment>
<feature type="compositionally biased region" description="Polar residues" evidence="2">
    <location>
        <begin position="110"/>
        <end position="119"/>
    </location>
</feature>
<keyword evidence="1" id="KW-0539">Nucleus</keyword>
<dbReference type="AlphaFoldDB" id="A0A6J2T475"/>
<organism evidence="4 5">
    <name type="scientific">Drosophila lebanonensis</name>
    <name type="common">Fruit fly</name>
    <name type="synonym">Scaptodrosophila lebanonensis</name>
    <dbReference type="NCBI Taxonomy" id="7225"/>
    <lineage>
        <taxon>Eukaryota</taxon>
        <taxon>Metazoa</taxon>
        <taxon>Ecdysozoa</taxon>
        <taxon>Arthropoda</taxon>
        <taxon>Hexapoda</taxon>
        <taxon>Insecta</taxon>
        <taxon>Pterygota</taxon>
        <taxon>Neoptera</taxon>
        <taxon>Endopterygota</taxon>
        <taxon>Diptera</taxon>
        <taxon>Brachycera</taxon>
        <taxon>Muscomorpha</taxon>
        <taxon>Ephydroidea</taxon>
        <taxon>Drosophilidae</taxon>
        <taxon>Scaptodrosophila</taxon>
    </lineage>
</organism>
<sequence length="206" mass="23149">MQRVSTRQSTHGRNIIVNDDTIKFEKLDDEDGMGLRSDDDKEDLKYGLMTKELETRPQRMLMPGKPNMKLPATRKALLQIIGRDRQRLSAYFQALGPQTSAPAKKERQPVATTTPAPTSGLSRDSYDLFFESACASIKSLPPKLAAEAKSRISQIITEFELRAINEEEALQAKQKGSSTKYAEPIVVSNDQMDDESEIVYKFQAYS</sequence>
<evidence type="ECO:0000313" key="5">
    <source>
        <dbReference type="RefSeq" id="XP_030370075.1"/>
    </source>
</evidence>
<feature type="domain" description="BESS" evidence="3">
    <location>
        <begin position="123"/>
        <end position="162"/>
    </location>
</feature>
<feature type="region of interest" description="Disordered" evidence="2">
    <location>
        <begin position="97"/>
        <end position="119"/>
    </location>
</feature>
<dbReference type="GO" id="GO:0005634">
    <property type="term" value="C:nucleus"/>
    <property type="evidence" value="ECO:0007669"/>
    <property type="project" value="UniProtKB-SubCell"/>
</dbReference>
<dbReference type="Proteomes" id="UP000504634">
    <property type="component" value="Unplaced"/>
</dbReference>